<gene>
    <name evidence="6" type="ORF">CAPTEDRAFT_227379</name>
</gene>
<dbReference type="OMA" id="EEDHAHY"/>
<dbReference type="SUPFAM" id="SSF50998">
    <property type="entry name" value="Quinoprotein alcohol dehydrogenase-like"/>
    <property type="match status" value="1"/>
</dbReference>
<evidence type="ECO:0000313" key="7">
    <source>
        <dbReference type="EnsemblMetazoa" id="CapteP227379"/>
    </source>
</evidence>
<dbReference type="InterPro" id="IPR052752">
    <property type="entry name" value="NACHT-WD_repeat"/>
</dbReference>
<feature type="domain" description="NWD1/2-like winged helix-turn-helix" evidence="5">
    <location>
        <begin position="788"/>
        <end position="913"/>
    </location>
</feature>
<dbReference type="PANTHER" id="PTHR19871:SF40">
    <property type="entry name" value="TETRATRICOPEPTIDE REPEAT PROTEIN 41-RELATED"/>
    <property type="match status" value="1"/>
</dbReference>
<dbReference type="Proteomes" id="UP000014760">
    <property type="component" value="Unassembled WGS sequence"/>
</dbReference>
<dbReference type="PROSITE" id="PS50082">
    <property type="entry name" value="WD_REPEATS_2"/>
    <property type="match status" value="1"/>
</dbReference>
<dbReference type="PANTHER" id="PTHR19871">
    <property type="entry name" value="BETA TRANSDUCIN-RELATED PROTEIN"/>
    <property type="match status" value="1"/>
</dbReference>
<protein>
    <submittedName>
        <fullName evidence="6 7">Uncharacterized protein</fullName>
    </submittedName>
</protein>
<dbReference type="EMBL" id="KB303327">
    <property type="protein sequence ID" value="ELU03288.1"/>
    <property type="molecule type" value="Genomic_DNA"/>
</dbReference>
<evidence type="ECO:0000259" key="4">
    <source>
        <dbReference type="Pfam" id="PF05729"/>
    </source>
</evidence>
<dbReference type="STRING" id="283909.R7UHJ7"/>
<reference evidence="8" key="1">
    <citation type="submission" date="2012-12" db="EMBL/GenBank/DDBJ databases">
        <authorList>
            <person name="Hellsten U."/>
            <person name="Grimwood J."/>
            <person name="Chapman J.A."/>
            <person name="Shapiro H."/>
            <person name="Aerts A."/>
            <person name="Otillar R.P."/>
            <person name="Terry A.Y."/>
            <person name="Boore J.L."/>
            <person name="Simakov O."/>
            <person name="Marletaz F."/>
            <person name="Cho S.-J."/>
            <person name="Edsinger-Gonzales E."/>
            <person name="Havlak P."/>
            <person name="Kuo D.-H."/>
            <person name="Larsson T."/>
            <person name="Lv J."/>
            <person name="Arendt D."/>
            <person name="Savage R."/>
            <person name="Osoegawa K."/>
            <person name="de Jong P."/>
            <person name="Lindberg D.R."/>
            <person name="Seaver E.C."/>
            <person name="Weisblat D.A."/>
            <person name="Putnam N.H."/>
            <person name="Grigoriev I.V."/>
            <person name="Rokhsar D.S."/>
        </authorList>
    </citation>
    <scope>NUCLEOTIDE SEQUENCE</scope>
    <source>
        <strain evidence="8">I ESC-2004</strain>
    </source>
</reference>
<dbReference type="SMART" id="SM00320">
    <property type="entry name" value="WD40"/>
    <property type="match status" value="3"/>
</dbReference>
<dbReference type="InterPro" id="IPR057588">
    <property type="entry name" value="NWD1/2-like_WH"/>
</dbReference>
<dbReference type="PROSITE" id="PS50294">
    <property type="entry name" value="WD_REPEATS_REGION"/>
    <property type="match status" value="1"/>
</dbReference>
<dbReference type="HOGENOM" id="CLU_234606_0_0_1"/>
<evidence type="ECO:0000256" key="1">
    <source>
        <dbReference type="ARBA" id="ARBA00022574"/>
    </source>
</evidence>
<dbReference type="OrthoDB" id="6129502at2759"/>
<dbReference type="Pfam" id="PF25469">
    <property type="entry name" value="WHD_NWD1"/>
    <property type="match status" value="1"/>
</dbReference>
<evidence type="ECO:0000259" key="5">
    <source>
        <dbReference type="Pfam" id="PF25469"/>
    </source>
</evidence>
<dbReference type="Pfam" id="PF00400">
    <property type="entry name" value="WD40"/>
    <property type="match status" value="2"/>
</dbReference>
<name>R7UHJ7_CAPTE</name>
<dbReference type="InterPro" id="IPR027417">
    <property type="entry name" value="P-loop_NTPase"/>
</dbReference>
<keyword evidence="2" id="KW-0677">Repeat</keyword>
<organism evidence="6">
    <name type="scientific">Capitella teleta</name>
    <name type="common">Polychaete worm</name>
    <dbReference type="NCBI Taxonomy" id="283909"/>
    <lineage>
        <taxon>Eukaryota</taxon>
        <taxon>Metazoa</taxon>
        <taxon>Spiralia</taxon>
        <taxon>Lophotrochozoa</taxon>
        <taxon>Annelida</taxon>
        <taxon>Polychaeta</taxon>
        <taxon>Sedentaria</taxon>
        <taxon>Scolecida</taxon>
        <taxon>Capitellidae</taxon>
        <taxon>Capitella</taxon>
    </lineage>
</organism>
<dbReference type="EnsemblMetazoa" id="CapteT227379">
    <property type="protein sequence ID" value="CapteP227379"/>
    <property type="gene ID" value="CapteG227379"/>
</dbReference>
<keyword evidence="1 3" id="KW-0853">WD repeat</keyword>
<keyword evidence="8" id="KW-1185">Reference proteome</keyword>
<proteinExistence type="predicted"/>
<dbReference type="InterPro" id="IPR007111">
    <property type="entry name" value="NACHT_NTPase"/>
</dbReference>
<dbReference type="SUPFAM" id="SSF52540">
    <property type="entry name" value="P-loop containing nucleoside triphosphate hydrolases"/>
    <property type="match status" value="1"/>
</dbReference>
<feature type="domain" description="NACHT" evidence="4">
    <location>
        <begin position="574"/>
        <end position="742"/>
    </location>
</feature>
<evidence type="ECO:0000256" key="2">
    <source>
        <dbReference type="ARBA" id="ARBA00022737"/>
    </source>
</evidence>
<sequence length="1961" mass="223093">MTSIEVEVTDLMLQKDTRRSIVNRELMVLYGYDVERMRRRGPRVLTFPGVLIPRPSTFRQRGENLHPHIYYEHIKMILNTKISSVNKQRPITSHGHIERMPYQKLGPVDNLEGLIVPRKLQTDFDNHDGVSDLASVFSFVGSGLRRPRLANMGNRRKKDRKGKGSSCVTSCHRKEDIVRVIKGDTENLPRPTPTKVKIYFCTPPMAEVTNNLCASGGKTVQPLTIFRWSLQGADKHMEMEKRYLSDHAFPELRHFCQRLGLDFQVIDIPIGTDLDNQTTFQYKMNQLKKCRDESIGPFFVMLIGDRYGTSLLPNSLTEKEFKAICKMAEEHLMDNMELISKCYHLDENGEPPTYKLQLAGLSQQEFFKLEKVAKDSIKLCVQMSLVPVELGDIVERSVMDHEVHESIPKSKGSSSQCLCFHRVYKGLIEHIKHKSMHKVLDLLRIKGVLKPMPDTKRQSHLKDLLTFISSHIGEENMKSYDVLWQGDGIEEDKYEAHSIYLRNLSRDFIQGVKRLVEYNWPQWEIKYKHMPLYKEVVHHARISSSFTKSSVGIEELMLRVCGHLKDKDKSCIPLVIHGAVGQGKSCFSASIKKQAKTILGEKSVSIIRFLGSSPHSTYLHELLQHICDQLAVVYNIDPLTAYDVENTDRLFHAFNNYLDIIAKHQATKRPLLIILDSLHELDHRYRAHTLFWLPAKLPPNIHIILSVDSTSDLLEKLTYKFGTPLELKSFDQVKGQELFNQIMCEQKKHLSQDQMSIISHTISSCHDPVFTQWLTLEVSQWTSGQDVSLDNLPSDMHEFMLKRFNALENEFGQNFTQSALYLLTALKHGISEVELRDTLSINEDVYHDVMKNAERDKSEHSSLRSYPQILDSEVNLFLHRVKDFLVSYRFHEKNLLRWKHELFKNIVKSSYFKEFEYENRQLEEFGRLNTVFAQEEGVTKTFNGCPVDCGVTPQFLFPNNVRKLHVFAEIADKSEPDEDVLTVVKSQLLCNFKWLLTKLEGTSFRALWADFKRIKNHDHEVDIMKQVIKGARHGLKGNSLNLPSQILGALPYLDFQQYPTIYDIIRDAENWVDQTVDPLLVPLIPCFPSAKDLCQSHLWSLCELIHLDQSVMGVVKNKDGLIEIWDMHSEDLAFSLGLQFDKSNPNICIGDTRVLGIDTNIMKIWEIESGQELLNVDVHDAFGFNVSTMFCLCHCDDLHLLAMYVSDNDFNQSVVVISTNKLELRTKISTFDVKDEFYFDAAAIVQNGQCLVFVSSRRELTDSESSADFIKLSFYDISDGSLKYTVHCGQKKINRIFVKDDDHIVLSWMDCSYDIYSAIDGSLVQHLSSPESHLILQSCQITPDGYLVILASTPLDQNTPHYGVWFWNLNDLVAAELFVQPLVSEEATPKYFVILEELKMIVIGIPVQGKISIWDLPTSTLVHTIPAHSAALNGIIKSNWDPYVVYTSSHAEKVVKMWNIHSVIHKATKPSDDEIDLINRDEEMTNHDGILRKIPRQTTKEISKSTKERSKSVRFADDIRENGDADHELVRAESANSNLQEAREDDSVFEADTYISYGSRDQKTMQAQASAIADATSFVLTKDGKYVICGSDKRPPVIWNCSNGTVLMKLKAHQGHEQATPLVKLALDDEVIVGFTRVDKEEEEGWRPLYKYKTWSRSNGHPLTQDGDETLFSCGEVSKDGSKIALVAPVVYDPLDPNNFSELQVKILDIKEGNILSYSSFKTTGIPISLELSDDLQYGVTLTPGKRPKLNTISVFSLEADKTKSQQPASYEYKVGAKYKLYGSTANCLLTNSLSIAVGLNGDLQMWDITSLKYEGNFFHDPGEKDTANPSLHNHGGRPLNHVIVSDDRRFMVCGGGDGVASVWDLGNEILLFNYNGHTAPISRVAISQDAQLVLTSGEDFVLNVWQFSVTDRPLCQLYIHVISTMLEISRDKQTVVTIGGHKGGSSRLQIFRLKNIREAS</sequence>
<evidence type="ECO:0000256" key="3">
    <source>
        <dbReference type="PROSITE-ProRule" id="PRU00221"/>
    </source>
</evidence>
<dbReference type="Pfam" id="PF05729">
    <property type="entry name" value="NACHT"/>
    <property type="match status" value="1"/>
</dbReference>
<accession>R7UHJ7</accession>
<feature type="repeat" description="WD" evidence="3">
    <location>
        <begin position="1875"/>
        <end position="1909"/>
    </location>
</feature>
<evidence type="ECO:0000313" key="8">
    <source>
        <dbReference type="Proteomes" id="UP000014760"/>
    </source>
</evidence>
<dbReference type="Gene3D" id="2.130.10.10">
    <property type="entry name" value="YVTN repeat-like/Quinoprotein amine dehydrogenase"/>
    <property type="match status" value="3"/>
</dbReference>
<dbReference type="Gene3D" id="3.40.50.300">
    <property type="entry name" value="P-loop containing nucleotide triphosphate hydrolases"/>
    <property type="match status" value="1"/>
</dbReference>
<dbReference type="SUPFAM" id="SSF50969">
    <property type="entry name" value="YVTN repeat-like/Quinoprotein amine dehydrogenase"/>
    <property type="match status" value="1"/>
</dbReference>
<dbReference type="InterPro" id="IPR011047">
    <property type="entry name" value="Quinoprotein_ADH-like_sf"/>
</dbReference>
<dbReference type="InterPro" id="IPR011044">
    <property type="entry name" value="Quino_amine_DH_bsu"/>
</dbReference>
<dbReference type="EMBL" id="AMQN01008520">
    <property type="status" value="NOT_ANNOTATED_CDS"/>
    <property type="molecule type" value="Genomic_DNA"/>
</dbReference>
<reference evidence="6 8" key="2">
    <citation type="journal article" date="2013" name="Nature">
        <title>Insights into bilaterian evolution from three spiralian genomes.</title>
        <authorList>
            <person name="Simakov O."/>
            <person name="Marletaz F."/>
            <person name="Cho S.J."/>
            <person name="Edsinger-Gonzales E."/>
            <person name="Havlak P."/>
            <person name="Hellsten U."/>
            <person name="Kuo D.H."/>
            <person name="Larsson T."/>
            <person name="Lv J."/>
            <person name="Arendt D."/>
            <person name="Savage R."/>
            <person name="Osoegawa K."/>
            <person name="de Jong P."/>
            <person name="Grimwood J."/>
            <person name="Chapman J.A."/>
            <person name="Shapiro H."/>
            <person name="Aerts A."/>
            <person name="Otillar R.P."/>
            <person name="Terry A.Y."/>
            <person name="Boore J.L."/>
            <person name="Grigoriev I.V."/>
            <person name="Lindberg D.R."/>
            <person name="Seaver E.C."/>
            <person name="Weisblat D.A."/>
            <person name="Putnam N.H."/>
            <person name="Rokhsar D.S."/>
        </authorList>
    </citation>
    <scope>NUCLEOTIDE SEQUENCE</scope>
    <source>
        <strain evidence="6 8">I ESC-2004</strain>
    </source>
</reference>
<dbReference type="InterPro" id="IPR001680">
    <property type="entry name" value="WD40_rpt"/>
</dbReference>
<dbReference type="InterPro" id="IPR015943">
    <property type="entry name" value="WD40/YVTN_repeat-like_dom_sf"/>
</dbReference>
<evidence type="ECO:0000313" key="6">
    <source>
        <dbReference type="EMBL" id="ELU03288.1"/>
    </source>
</evidence>
<reference evidence="7" key="3">
    <citation type="submission" date="2015-06" db="UniProtKB">
        <authorList>
            <consortium name="EnsemblMetazoa"/>
        </authorList>
    </citation>
    <scope>IDENTIFICATION</scope>
</reference>